<name>A0A0F9J0P8_9ZZZZ</name>
<proteinExistence type="predicted"/>
<comment type="caution">
    <text evidence="1">The sequence shown here is derived from an EMBL/GenBank/DDBJ whole genome shotgun (WGS) entry which is preliminary data.</text>
</comment>
<sequence length="127" mass="15143">MKLENQVVSLKLAKQLKEVGYEQEGLFWWVKYKLVRGTYVKGFDEPKKGWRLQYGNKEGYRDEFLELCVASTVAELGEIFPRGYESYKRTSGDSDWICNDNTHKIFFYANTEVNARAKMMWWYLKEK</sequence>
<reference evidence="1" key="1">
    <citation type="journal article" date="2015" name="Nature">
        <title>Complex archaea that bridge the gap between prokaryotes and eukaryotes.</title>
        <authorList>
            <person name="Spang A."/>
            <person name="Saw J.H."/>
            <person name="Jorgensen S.L."/>
            <person name="Zaremba-Niedzwiedzka K."/>
            <person name="Martijn J."/>
            <person name="Lind A.E."/>
            <person name="van Eijk R."/>
            <person name="Schleper C."/>
            <person name="Guy L."/>
            <person name="Ettema T.J."/>
        </authorList>
    </citation>
    <scope>NUCLEOTIDE SEQUENCE</scope>
</reference>
<evidence type="ECO:0000313" key="1">
    <source>
        <dbReference type="EMBL" id="KKL92792.1"/>
    </source>
</evidence>
<dbReference type="AlphaFoldDB" id="A0A0F9J0P8"/>
<gene>
    <name evidence="1" type="ORF">LCGC14_1881160</name>
</gene>
<protein>
    <submittedName>
        <fullName evidence="1">Uncharacterized protein</fullName>
    </submittedName>
</protein>
<accession>A0A0F9J0P8</accession>
<dbReference type="EMBL" id="LAZR01019373">
    <property type="protein sequence ID" value="KKL92792.1"/>
    <property type="molecule type" value="Genomic_DNA"/>
</dbReference>
<organism evidence="1">
    <name type="scientific">marine sediment metagenome</name>
    <dbReference type="NCBI Taxonomy" id="412755"/>
    <lineage>
        <taxon>unclassified sequences</taxon>
        <taxon>metagenomes</taxon>
        <taxon>ecological metagenomes</taxon>
    </lineage>
</organism>